<keyword evidence="3" id="KW-0418">Kinase</keyword>
<dbReference type="GO" id="GO:0006225">
    <property type="term" value="P:UDP biosynthetic process"/>
    <property type="evidence" value="ECO:0007669"/>
    <property type="project" value="TreeGrafter"/>
</dbReference>
<keyword evidence="1" id="KW-0808">Transferase</keyword>
<evidence type="ECO:0000256" key="1">
    <source>
        <dbReference type="ARBA" id="ARBA00022679"/>
    </source>
</evidence>
<keyword evidence="6" id="KW-1185">Reference proteome</keyword>
<sequence length="439" mass="48448">MLEIEKLTRVPEAETKSFAVSNSKVSAAVFNGYVYYLCTDYLSESYLLHLILLKLHYHRLVKRIPLVEKGVCVMWLEENRLGGKKDTSRTVATVVGGGNIFHGSSWAGSSGLDRSSADYIVDSKWILASVMNAIFLKATMESIGISTRVQTTFTCQRLRNDISVEVSKYDKVSDEIVILVQHKNDASALIFPIVLPVNAQASDQLKGTSKPSFQHALCNYGVASEKGFVEGYELGPSFYHKASKRKLTEPSFLITVAVLNLSNPGNICQSNKGRKGRHIDWREMHFDSRMDMMITAISLLAQLLQFRFLDLRPACSYANNCFFGSIWSLHYGLKTKACQGERKGENILGPGNKPEGLVIMNGLILKLSFKKDSEVVSVDPGEKNPVGTGGNIAGAVAASLAAGETDPSWKKLPEESPVNRWTTDMKLDSSVWMIFGETA</sequence>
<dbReference type="PANTHER" id="PTHR42833:SF4">
    <property type="entry name" value="URIDYLATE KINASE PUMPKIN, CHLOROPLASTIC"/>
    <property type="match status" value="1"/>
</dbReference>
<dbReference type="OrthoDB" id="409889at2759"/>
<reference evidence="5 6" key="1">
    <citation type="submission" date="2020-10" db="EMBL/GenBank/DDBJ databases">
        <title>Plant Genome Project.</title>
        <authorList>
            <person name="Zhang R.-G."/>
        </authorList>
    </citation>
    <scope>NUCLEOTIDE SEQUENCE [LARGE SCALE GENOMIC DNA]</scope>
    <source>
        <strain evidence="5">FAFU-HL-1</strain>
        <tissue evidence="5">Leaf</tissue>
    </source>
</reference>
<comment type="caution">
    <text evidence="5">The sequence shown here is derived from an EMBL/GenBank/DDBJ whole genome shotgun (WGS) entry which is preliminary data.</text>
</comment>
<dbReference type="Gene3D" id="3.40.1160.10">
    <property type="entry name" value="Acetylglutamate kinase-like"/>
    <property type="match status" value="1"/>
</dbReference>
<keyword evidence="2" id="KW-0547">Nucleotide-binding</keyword>
<keyword evidence="4" id="KW-0067">ATP-binding</keyword>
<gene>
    <name evidence="5" type="ORF">SADUNF_Sadunf07G0095200</name>
</gene>
<evidence type="ECO:0000256" key="2">
    <source>
        <dbReference type="ARBA" id="ARBA00022741"/>
    </source>
</evidence>
<dbReference type="GO" id="GO:0033862">
    <property type="term" value="F:UMP kinase activity"/>
    <property type="evidence" value="ECO:0007669"/>
    <property type="project" value="TreeGrafter"/>
</dbReference>
<evidence type="ECO:0000256" key="4">
    <source>
        <dbReference type="ARBA" id="ARBA00022840"/>
    </source>
</evidence>
<dbReference type="EMBL" id="JADGMS010000007">
    <property type="protein sequence ID" value="KAF9679006.1"/>
    <property type="molecule type" value="Genomic_DNA"/>
</dbReference>
<protein>
    <submittedName>
        <fullName evidence="5">Uncharacterized protein</fullName>
    </submittedName>
</protein>
<organism evidence="5 6">
    <name type="scientific">Salix dunnii</name>
    <dbReference type="NCBI Taxonomy" id="1413687"/>
    <lineage>
        <taxon>Eukaryota</taxon>
        <taxon>Viridiplantae</taxon>
        <taxon>Streptophyta</taxon>
        <taxon>Embryophyta</taxon>
        <taxon>Tracheophyta</taxon>
        <taxon>Spermatophyta</taxon>
        <taxon>Magnoliopsida</taxon>
        <taxon>eudicotyledons</taxon>
        <taxon>Gunneridae</taxon>
        <taxon>Pentapetalae</taxon>
        <taxon>rosids</taxon>
        <taxon>fabids</taxon>
        <taxon>Malpighiales</taxon>
        <taxon>Salicaceae</taxon>
        <taxon>Saliceae</taxon>
        <taxon>Salix</taxon>
    </lineage>
</organism>
<evidence type="ECO:0000313" key="5">
    <source>
        <dbReference type="EMBL" id="KAF9679006.1"/>
    </source>
</evidence>
<evidence type="ECO:0000256" key="3">
    <source>
        <dbReference type="ARBA" id="ARBA00022777"/>
    </source>
</evidence>
<dbReference type="GO" id="GO:0005524">
    <property type="term" value="F:ATP binding"/>
    <property type="evidence" value="ECO:0007669"/>
    <property type="project" value="UniProtKB-KW"/>
</dbReference>
<name>A0A835K437_9ROSI</name>
<dbReference type="InterPro" id="IPR036393">
    <property type="entry name" value="AceGlu_kinase-like_sf"/>
</dbReference>
<proteinExistence type="predicted"/>
<evidence type="ECO:0000313" key="6">
    <source>
        <dbReference type="Proteomes" id="UP000657918"/>
    </source>
</evidence>
<dbReference type="SUPFAM" id="SSF53633">
    <property type="entry name" value="Carbamate kinase-like"/>
    <property type="match status" value="1"/>
</dbReference>
<dbReference type="Proteomes" id="UP000657918">
    <property type="component" value="Unassembled WGS sequence"/>
</dbReference>
<accession>A0A835K437</accession>
<dbReference type="AlphaFoldDB" id="A0A835K437"/>
<dbReference type="PANTHER" id="PTHR42833">
    <property type="entry name" value="URIDYLATE KINASE"/>
    <property type="match status" value="1"/>
</dbReference>